<sequence>MQREKIKNAKRIVVKIGTNSLLNDKNELNYRRIDRLAFSLSSLMQAGKEIILVSSGAIGVGSSHLNIEERPTEIPDQQAVAAVGQVILMTVYSRFFNYYGQAIGQVLLTRDIIDYPESYANYRNSMNALMANKIIPIVNENDTVSVDEMDHHTRFGDNDTLSAMVANTIDADLLVLLTDVDGFYSANPQSDPQAKKFNIIHEITEELLAMAGSEQGSTYSVGGMQTKLTAAQDLLDHDRQTVIMSSHEPSQILELLAGLDIGTAFITP</sequence>
<keyword evidence="6 8" id="KW-0418">Kinase</keyword>
<feature type="binding site" evidence="8">
    <location>
        <position position="55"/>
    </location>
    <ligand>
        <name>substrate</name>
    </ligand>
</feature>
<dbReference type="NCBIfam" id="TIGR01027">
    <property type="entry name" value="proB"/>
    <property type="match status" value="1"/>
</dbReference>
<comment type="similarity">
    <text evidence="8">Belongs to the glutamate 5-kinase family.</text>
</comment>
<proteinExistence type="inferred from homology"/>
<dbReference type="SUPFAM" id="SSF53633">
    <property type="entry name" value="Carbamate kinase-like"/>
    <property type="match status" value="1"/>
</dbReference>
<dbReference type="InterPro" id="IPR036393">
    <property type="entry name" value="AceGlu_kinase-like_sf"/>
</dbReference>
<dbReference type="PANTHER" id="PTHR43654">
    <property type="entry name" value="GLUTAMATE 5-KINASE"/>
    <property type="match status" value="1"/>
</dbReference>
<keyword evidence="2 8" id="KW-0028">Amino-acid biosynthesis</keyword>
<dbReference type="PROSITE" id="PS00902">
    <property type="entry name" value="GLUTAMATE_5_KINASE"/>
    <property type="match status" value="1"/>
</dbReference>
<dbReference type="RefSeq" id="WP_268751878.1">
    <property type="nucleotide sequence ID" value="NZ_JAPRFQ010000001.1"/>
</dbReference>
<name>A0A9X3JEL2_9LACT</name>
<keyword evidence="4 8" id="KW-0808">Transferase</keyword>
<evidence type="ECO:0000256" key="8">
    <source>
        <dbReference type="HAMAP-Rule" id="MF_00456"/>
    </source>
</evidence>
<protein>
    <recommendedName>
        <fullName evidence="8">Glutamate 5-kinase</fullName>
        <ecNumber evidence="8">2.7.2.11</ecNumber>
    </recommendedName>
    <alternativeName>
        <fullName evidence="8">Gamma-glutamyl kinase</fullName>
        <shortName evidence="8">GK</shortName>
    </alternativeName>
</protein>
<dbReference type="InterPro" id="IPR001057">
    <property type="entry name" value="Glu/AcGlu_kinase"/>
</dbReference>
<dbReference type="Gene3D" id="3.40.1160.10">
    <property type="entry name" value="Acetylglutamate kinase-like"/>
    <property type="match status" value="1"/>
</dbReference>
<feature type="domain" description="Aspartate/glutamate/uridylate kinase" evidence="9">
    <location>
        <begin position="10"/>
        <end position="244"/>
    </location>
</feature>
<dbReference type="CDD" id="cd04242">
    <property type="entry name" value="AAK_G5K_ProB"/>
    <property type="match status" value="1"/>
</dbReference>
<comment type="caution">
    <text evidence="8">Lacks conserved residue(s) required for the propagation of feature annotation.</text>
</comment>
<accession>A0A9X3JEL2</accession>
<dbReference type="InterPro" id="IPR019797">
    <property type="entry name" value="Glutamate_5-kinase_CS"/>
</dbReference>
<evidence type="ECO:0000256" key="5">
    <source>
        <dbReference type="ARBA" id="ARBA00022741"/>
    </source>
</evidence>
<dbReference type="GO" id="GO:0005829">
    <property type="term" value="C:cytosol"/>
    <property type="evidence" value="ECO:0007669"/>
    <property type="project" value="TreeGrafter"/>
</dbReference>
<dbReference type="FunFam" id="3.40.1160.10:FF:000018">
    <property type="entry name" value="Glutamate 5-kinase"/>
    <property type="match status" value="1"/>
</dbReference>
<dbReference type="Pfam" id="PF00696">
    <property type="entry name" value="AA_kinase"/>
    <property type="match status" value="1"/>
</dbReference>
<keyword evidence="7 8" id="KW-0067">ATP-binding</keyword>
<dbReference type="AlphaFoldDB" id="A0A9X3JEL2"/>
<keyword evidence="3 8" id="KW-0641">Proline biosynthesis</keyword>
<dbReference type="HAMAP" id="MF_00456">
    <property type="entry name" value="ProB"/>
    <property type="match status" value="1"/>
</dbReference>
<evidence type="ECO:0000256" key="6">
    <source>
        <dbReference type="ARBA" id="ARBA00022777"/>
    </source>
</evidence>
<dbReference type="PANTHER" id="PTHR43654:SF1">
    <property type="entry name" value="ISOPENTENYL PHOSPHATE KINASE"/>
    <property type="match status" value="1"/>
</dbReference>
<keyword evidence="1 8" id="KW-0963">Cytoplasm</keyword>
<gene>
    <name evidence="8 10" type="primary">proB</name>
    <name evidence="10" type="ORF">OW157_03135</name>
</gene>
<evidence type="ECO:0000313" key="11">
    <source>
        <dbReference type="Proteomes" id="UP001146670"/>
    </source>
</evidence>
<comment type="pathway">
    <text evidence="8">Amino-acid biosynthesis; L-proline biosynthesis; L-glutamate 5-semialdehyde from L-glutamate: step 1/2.</text>
</comment>
<comment type="subcellular location">
    <subcellularLocation>
        <location evidence="8">Cytoplasm</location>
    </subcellularLocation>
</comment>
<dbReference type="GO" id="GO:0005524">
    <property type="term" value="F:ATP binding"/>
    <property type="evidence" value="ECO:0007669"/>
    <property type="project" value="UniProtKB-KW"/>
</dbReference>
<dbReference type="PIRSF" id="PIRSF000729">
    <property type="entry name" value="GK"/>
    <property type="match status" value="1"/>
</dbReference>
<evidence type="ECO:0000256" key="3">
    <source>
        <dbReference type="ARBA" id="ARBA00022650"/>
    </source>
</evidence>
<evidence type="ECO:0000256" key="4">
    <source>
        <dbReference type="ARBA" id="ARBA00022679"/>
    </source>
</evidence>
<feature type="binding site" evidence="8">
    <location>
        <position position="15"/>
    </location>
    <ligand>
        <name>ATP</name>
        <dbReference type="ChEBI" id="CHEBI:30616"/>
    </ligand>
</feature>
<dbReference type="InterPro" id="IPR011529">
    <property type="entry name" value="Glu_5kinase"/>
</dbReference>
<dbReference type="GO" id="GO:0055129">
    <property type="term" value="P:L-proline biosynthetic process"/>
    <property type="evidence" value="ECO:0007669"/>
    <property type="project" value="UniProtKB-UniRule"/>
</dbReference>
<comment type="caution">
    <text evidence="10">The sequence shown here is derived from an EMBL/GenBank/DDBJ whole genome shotgun (WGS) entry which is preliminary data.</text>
</comment>
<evidence type="ECO:0000259" key="9">
    <source>
        <dbReference type="Pfam" id="PF00696"/>
    </source>
</evidence>
<evidence type="ECO:0000256" key="2">
    <source>
        <dbReference type="ARBA" id="ARBA00022605"/>
    </source>
</evidence>
<dbReference type="EMBL" id="JAPRFR010000001">
    <property type="protein sequence ID" value="MCZ0725562.1"/>
    <property type="molecule type" value="Genomic_DNA"/>
</dbReference>
<feature type="binding site" evidence="8">
    <location>
        <begin position="178"/>
        <end position="179"/>
    </location>
    <ligand>
        <name>ATP</name>
        <dbReference type="ChEBI" id="CHEBI:30616"/>
    </ligand>
</feature>
<organism evidence="10 11">
    <name type="scientific">Aerococcus kribbianus</name>
    <dbReference type="NCBI Taxonomy" id="2999064"/>
    <lineage>
        <taxon>Bacteria</taxon>
        <taxon>Bacillati</taxon>
        <taxon>Bacillota</taxon>
        <taxon>Bacilli</taxon>
        <taxon>Lactobacillales</taxon>
        <taxon>Aerococcaceae</taxon>
        <taxon>Aerococcus</taxon>
    </lineage>
</organism>
<dbReference type="Proteomes" id="UP001146670">
    <property type="component" value="Unassembled WGS sequence"/>
</dbReference>
<keyword evidence="5 8" id="KW-0547">Nucleotide-binding</keyword>
<dbReference type="InterPro" id="IPR041739">
    <property type="entry name" value="G5K_ProB"/>
</dbReference>
<feature type="binding site" evidence="8">
    <location>
        <position position="158"/>
    </location>
    <ligand>
        <name>substrate</name>
    </ligand>
</feature>
<dbReference type="GO" id="GO:0004349">
    <property type="term" value="F:glutamate 5-kinase activity"/>
    <property type="evidence" value="ECO:0007669"/>
    <property type="project" value="UniProtKB-UniRule"/>
</dbReference>
<evidence type="ECO:0000313" key="10">
    <source>
        <dbReference type="EMBL" id="MCZ0725562.1"/>
    </source>
</evidence>
<reference evidence="10" key="1">
    <citation type="submission" date="2022-12" db="EMBL/GenBank/DDBJ databases">
        <title>Description and comparative metabolic analysis of Aerococcus sp. nov., isolated from the feces of a pig.</title>
        <authorList>
            <person name="Chang Y.-H."/>
        </authorList>
    </citation>
    <scope>NUCLEOTIDE SEQUENCE</scope>
    <source>
        <strain evidence="10">YH-aer222</strain>
    </source>
</reference>
<dbReference type="InterPro" id="IPR001048">
    <property type="entry name" value="Asp/Glu/Uridylate_kinase"/>
</dbReference>
<keyword evidence="11" id="KW-1185">Reference proteome</keyword>
<dbReference type="EC" id="2.7.2.11" evidence="8"/>
<dbReference type="PRINTS" id="PR00474">
    <property type="entry name" value="GLU5KINASE"/>
</dbReference>
<dbReference type="InterPro" id="IPR005715">
    <property type="entry name" value="Glu_5kinase/COase_Synthase"/>
</dbReference>
<comment type="catalytic activity">
    <reaction evidence="8">
        <text>L-glutamate + ATP = L-glutamyl 5-phosphate + ADP</text>
        <dbReference type="Rhea" id="RHEA:14877"/>
        <dbReference type="ChEBI" id="CHEBI:29985"/>
        <dbReference type="ChEBI" id="CHEBI:30616"/>
        <dbReference type="ChEBI" id="CHEBI:58274"/>
        <dbReference type="ChEBI" id="CHEBI:456216"/>
        <dbReference type="EC" id="2.7.2.11"/>
    </reaction>
</comment>
<evidence type="ECO:0000256" key="1">
    <source>
        <dbReference type="ARBA" id="ARBA00022490"/>
    </source>
</evidence>
<comment type="function">
    <text evidence="8">Catalyzes the transfer of a phosphate group to glutamate to form L-glutamate 5-phosphate.</text>
</comment>
<feature type="binding site" evidence="8">
    <location>
        <position position="142"/>
    </location>
    <ligand>
        <name>substrate</name>
    </ligand>
</feature>
<evidence type="ECO:0000256" key="7">
    <source>
        <dbReference type="ARBA" id="ARBA00022840"/>
    </source>
</evidence>